<keyword evidence="2" id="KW-1185">Reference proteome</keyword>
<gene>
    <name evidence="1" type="primary">LOC115560265</name>
</gene>
<reference evidence="1" key="1">
    <citation type="submission" date="2025-08" db="UniProtKB">
        <authorList>
            <consortium name="Ensembl"/>
        </authorList>
    </citation>
    <scope>IDENTIFICATION</scope>
</reference>
<reference evidence="1" key="2">
    <citation type="submission" date="2025-09" db="UniProtKB">
        <authorList>
            <consortium name="Ensembl"/>
        </authorList>
    </citation>
    <scope>IDENTIFICATION</scope>
</reference>
<dbReference type="GO" id="GO:0006955">
    <property type="term" value="P:immune response"/>
    <property type="evidence" value="ECO:0007669"/>
    <property type="project" value="TreeGrafter"/>
</dbReference>
<dbReference type="GeneTree" id="ENSGT00940000160560"/>
<evidence type="ECO:0000313" key="1">
    <source>
        <dbReference type="Ensembl" id="ENSGMOP00000026761.1"/>
    </source>
</evidence>
<dbReference type="PANTHER" id="PTHR14241">
    <property type="entry name" value="INTERFERON-INDUCED PROTEIN 44"/>
    <property type="match status" value="1"/>
</dbReference>
<dbReference type="SUPFAM" id="SSF52540">
    <property type="entry name" value="P-loop containing nucleoside triphosphate hydrolases"/>
    <property type="match status" value="1"/>
</dbReference>
<evidence type="ECO:0000313" key="2">
    <source>
        <dbReference type="Proteomes" id="UP000694546"/>
    </source>
</evidence>
<dbReference type="PANTHER" id="PTHR14241:SF1">
    <property type="entry name" value="INTERFERON-INDUCED PROTEIN 44-RELATED"/>
    <property type="match status" value="1"/>
</dbReference>
<dbReference type="InterPro" id="IPR027417">
    <property type="entry name" value="P-loop_NTPase"/>
</dbReference>
<dbReference type="AlphaFoldDB" id="A0A8C5A599"/>
<organism evidence="1 2">
    <name type="scientific">Gadus morhua</name>
    <name type="common">Atlantic cod</name>
    <dbReference type="NCBI Taxonomy" id="8049"/>
    <lineage>
        <taxon>Eukaryota</taxon>
        <taxon>Metazoa</taxon>
        <taxon>Chordata</taxon>
        <taxon>Craniata</taxon>
        <taxon>Vertebrata</taxon>
        <taxon>Euteleostomi</taxon>
        <taxon>Actinopterygii</taxon>
        <taxon>Neopterygii</taxon>
        <taxon>Teleostei</taxon>
        <taxon>Neoteleostei</taxon>
        <taxon>Acanthomorphata</taxon>
        <taxon>Zeiogadaria</taxon>
        <taxon>Gadariae</taxon>
        <taxon>Gadiformes</taxon>
        <taxon>Gadoidei</taxon>
        <taxon>Gadidae</taxon>
        <taxon>Gadus</taxon>
    </lineage>
</organism>
<dbReference type="Gene3D" id="3.40.50.300">
    <property type="entry name" value="P-loop containing nucleotide triphosphate hydrolases"/>
    <property type="match status" value="1"/>
</dbReference>
<accession>A0A8C5A599</accession>
<name>A0A8C5A599_GADMO</name>
<sequence length="340" mass="38061">MFIHYNTVILQYKYLRVITLLQSTSTTTGQAELPTSTSDINMGGGHSKWRTVDWGKKKDELEWLKSFRLQSGHVKCLRVLVCGPAGGGKSSFINSVDSICQNRITSPADAHNAQGTDLQLAKTAGQSFTLNYKTHQIQRERPGQYFPFTFNDIMGFEGTRGILLEDIELAMKGHVKEDYKFDPESALDDSNDSYNNNPTSNEKAHILVLVVAVNINDVADQRMFKKMTEVRIAARDLGIPQIAILTKIDERSSPLVKENLRNVYSCTYIKNAMEKLSNTMGFPLNCIFPLKNYHAEIELKDEVDMLILTALRKILDLANEHVNATGVAATNLSANNVNRT</sequence>
<protein>
    <submittedName>
        <fullName evidence="1">Interferon-induced protein 44-like</fullName>
    </submittedName>
</protein>
<proteinExistence type="predicted"/>
<dbReference type="Ensembl" id="ENSGMOT00000028196.1">
    <property type="protein sequence ID" value="ENSGMOP00000026761.1"/>
    <property type="gene ID" value="ENSGMOG00000008239.2"/>
</dbReference>
<dbReference type="Proteomes" id="UP000694546">
    <property type="component" value="Chromosome 2"/>
</dbReference>